<evidence type="ECO:0000313" key="1">
    <source>
        <dbReference type="EMBL" id="KAK9228585.1"/>
    </source>
</evidence>
<dbReference type="AlphaFoldDB" id="A0AAP0QZT2"/>
<keyword evidence="2" id="KW-1185">Reference proteome</keyword>
<dbReference type="EMBL" id="JBCGBO010000001">
    <property type="protein sequence ID" value="KAK9228585.1"/>
    <property type="molecule type" value="Genomic_DNA"/>
</dbReference>
<sequence>MTRAKNVPARVVPKIAALLTQPSTKLPPGWLSAGVDSLPGALAEGVMEPGVGAGGGVVDGVGAAVPGAGLGGVVAGAGDVDGDGDGDGVGVGVGVAGAGAGDGVGDGVFGAGAGAVGVVDGEGTGAAPGAWAMQEVAKRPKKNKELYTCPAKKPRVIVLV</sequence>
<organism evidence="1 2">
    <name type="scientific">Citrus x changshan-huyou</name>
    <dbReference type="NCBI Taxonomy" id="2935761"/>
    <lineage>
        <taxon>Eukaryota</taxon>
        <taxon>Viridiplantae</taxon>
        <taxon>Streptophyta</taxon>
        <taxon>Embryophyta</taxon>
        <taxon>Tracheophyta</taxon>
        <taxon>Spermatophyta</taxon>
        <taxon>Magnoliopsida</taxon>
        <taxon>eudicotyledons</taxon>
        <taxon>Gunneridae</taxon>
        <taxon>Pentapetalae</taxon>
        <taxon>rosids</taxon>
        <taxon>malvids</taxon>
        <taxon>Sapindales</taxon>
        <taxon>Rutaceae</taxon>
        <taxon>Aurantioideae</taxon>
        <taxon>Citrus</taxon>
    </lineage>
</organism>
<gene>
    <name evidence="1" type="ORF">WN944_021537</name>
</gene>
<evidence type="ECO:0000313" key="2">
    <source>
        <dbReference type="Proteomes" id="UP001428341"/>
    </source>
</evidence>
<protein>
    <submittedName>
        <fullName evidence="1">Uncharacterized protein</fullName>
    </submittedName>
</protein>
<name>A0AAP0QZT2_9ROSI</name>
<accession>A0AAP0QZT2</accession>
<comment type="caution">
    <text evidence="1">The sequence shown here is derived from an EMBL/GenBank/DDBJ whole genome shotgun (WGS) entry which is preliminary data.</text>
</comment>
<proteinExistence type="predicted"/>
<dbReference type="Proteomes" id="UP001428341">
    <property type="component" value="Unassembled WGS sequence"/>
</dbReference>
<reference evidence="1 2" key="1">
    <citation type="submission" date="2024-05" db="EMBL/GenBank/DDBJ databases">
        <title>Haplotype-resolved chromosome-level genome assembly of Huyou (Citrus changshanensis).</title>
        <authorList>
            <person name="Miao C."/>
            <person name="Chen W."/>
            <person name="Wu Y."/>
            <person name="Wang L."/>
            <person name="Zhao S."/>
            <person name="Grierson D."/>
            <person name="Xu C."/>
            <person name="Chen K."/>
        </authorList>
    </citation>
    <scope>NUCLEOTIDE SEQUENCE [LARGE SCALE GENOMIC DNA]</scope>
    <source>
        <strain evidence="1">01-14</strain>
        <tissue evidence="1">Leaf</tissue>
    </source>
</reference>